<dbReference type="Gene3D" id="1.10.8.20">
    <property type="entry name" value="N-terminal domain of phosphatidylinositol transfer protein sec14p"/>
    <property type="match status" value="1"/>
</dbReference>
<evidence type="ECO:0000256" key="6">
    <source>
        <dbReference type="SAM" id="MobiDB-lite"/>
    </source>
</evidence>
<comment type="subcellular location">
    <subcellularLocation>
        <location evidence="1">Cell membrane</location>
        <topology evidence="1">Peripheral membrane protein</topology>
    </subcellularLocation>
    <subcellularLocation>
        <location evidence="2">Golgi apparatus membrane</location>
        <topology evidence="2">Peripheral membrane protein</topology>
    </subcellularLocation>
</comment>
<dbReference type="InterPro" id="IPR036865">
    <property type="entry name" value="CRAL-TRIO_dom_sf"/>
</dbReference>
<dbReference type="EMBL" id="CM029038">
    <property type="protein sequence ID" value="KAG2653605.1"/>
    <property type="molecule type" value="Genomic_DNA"/>
</dbReference>
<evidence type="ECO:0000313" key="9">
    <source>
        <dbReference type="Proteomes" id="UP000823388"/>
    </source>
</evidence>
<dbReference type="SMART" id="SM00516">
    <property type="entry name" value="SEC14"/>
    <property type="match status" value="1"/>
</dbReference>
<comment type="caution">
    <text evidence="8">The sequence shown here is derived from an EMBL/GenBank/DDBJ whole genome shotgun (WGS) entry which is preliminary data.</text>
</comment>
<dbReference type="Pfam" id="PF00650">
    <property type="entry name" value="CRAL_TRIO"/>
    <property type="match status" value="1"/>
</dbReference>
<feature type="region of interest" description="Disordered" evidence="6">
    <location>
        <begin position="378"/>
        <end position="400"/>
    </location>
</feature>
<dbReference type="PANTHER" id="PTHR45657:SF8">
    <property type="entry name" value="PHOSPHATIDYLINOSITOL_PHOSPHATIDYLCHOLINE TRANSFER PROTEIN SFH13"/>
    <property type="match status" value="1"/>
</dbReference>
<dbReference type="GO" id="GO:0015031">
    <property type="term" value="P:protein transport"/>
    <property type="evidence" value="ECO:0007669"/>
    <property type="project" value="UniProtKB-KW"/>
</dbReference>
<sequence>MSEGNADGIEILICNDERRDRADAEISEDEPRHTKMRALRKKALHASTRLTHSLKKRGKRKVDCRVPRIAIEDVRDAEEEQAVSSFREILFARSLLPVKHDDYHMMLRFLKARKFDFEKAAQMWADMLQWRKEFGTDAIFEDFEFHELEEVLQYYPHGYHGVDKEGRPVYIELLGKVEPNKLVQITSVERYIKYHVQEFERAFREKFPACLIAAKRHIDTTTTILDVHGVGWKNFSKIARDLVRCMQKIDGDYYPETLHQMFIVNAGPGFKLIWSTVKGLLDPKTSSKIHVLGTKYQSRLLEAIDASQLPEYFGGSCACPNHGGCLRSNKGPWSDPSIMKLVHGMESLREIGQVSDIEETITGSVRLRALKLPERISDTSNAESGSDVDDIGSPVAPEDVEYPSLAPVHEEARESGSTTYSGSDGTSHMADKVVRSKQRYNAAGNEARQFDTEQNSLVNGALPVPAGWHALNDGVGNADDGVLKHLSRTVIAVFVKVLSILRFFIPRRQHLENVRPHTATVPSNQADLQMIREDRVNPCLERLERLESVFNQLSRKPPELPQDKDRAIQDSFDRIKSIEFDLEKTKKVLHATVIKQMQMAETLEAVKESDLRRRKFCT</sequence>
<dbReference type="PANTHER" id="PTHR45657">
    <property type="entry name" value="CRAL-TRIO DOMAIN-CONTAINING PROTEIN YKL091C-RELATED"/>
    <property type="match status" value="1"/>
</dbReference>
<evidence type="ECO:0000256" key="5">
    <source>
        <dbReference type="ARBA" id="ARBA00038020"/>
    </source>
</evidence>
<organism evidence="8 9">
    <name type="scientific">Panicum virgatum</name>
    <name type="common">Blackwell switchgrass</name>
    <dbReference type="NCBI Taxonomy" id="38727"/>
    <lineage>
        <taxon>Eukaryota</taxon>
        <taxon>Viridiplantae</taxon>
        <taxon>Streptophyta</taxon>
        <taxon>Embryophyta</taxon>
        <taxon>Tracheophyta</taxon>
        <taxon>Spermatophyta</taxon>
        <taxon>Magnoliopsida</taxon>
        <taxon>Liliopsida</taxon>
        <taxon>Poales</taxon>
        <taxon>Poaceae</taxon>
        <taxon>PACMAD clade</taxon>
        <taxon>Panicoideae</taxon>
        <taxon>Panicodae</taxon>
        <taxon>Paniceae</taxon>
        <taxon>Panicinae</taxon>
        <taxon>Panicum</taxon>
        <taxon>Panicum sect. Hiantes</taxon>
    </lineage>
</organism>
<evidence type="ECO:0000256" key="3">
    <source>
        <dbReference type="ARBA" id="ARBA00022927"/>
    </source>
</evidence>
<dbReference type="SMART" id="SM01100">
    <property type="entry name" value="CRAL_TRIO_N"/>
    <property type="match status" value="1"/>
</dbReference>
<evidence type="ECO:0000256" key="1">
    <source>
        <dbReference type="ARBA" id="ARBA00004202"/>
    </source>
</evidence>
<evidence type="ECO:0000256" key="4">
    <source>
        <dbReference type="ARBA" id="ARBA00023034"/>
    </source>
</evidence>
<evidence type="ECO:0000256" key="2">
    <source>
        <dbReference type="ARBA" id="ARBA00004395"/>
    </source>
</evidence>
<gene>
    <name evidence="8" type="ORF">PVAP13_1NG465876</name>
</gene>
<evidence type="ECO:0000313" key="8">
    <source>
        <dbReference type="EMBL" id="KAG2653605.1"/>
    </source>
</evidence>
<protein>
    <recommendedName>
        <fullName evidence="7">CRAL-TRIO domain-containing protein</fullName>
    </recommendedName>
</protein>
<dbReference type="GO" id="GO:0000139">
    <property type="term" value="C:Golgi membrane"/>
    <property type="evidence" value="ECO:0007669"/>
    <property type="project" value="UniProtKB-SubCell"/>
</dbReference>
<dbReference type="SUPFAM" id="SSF46938">
    <property type="entry name" value="CRAL/TRIO N-terminal domain"/>
    <property type="match status" value="1"/>
</dbReference>
<dbReference type="EMBL" id="CM029038">
    <property type="protein sequence ID" value="KAG2653616.1"/>
    <property type="molecule type" value="Genomic_DNA"/>
</dbReference>
<dbReference type="PRINTS" id="PR00180">
    <property type="entry name" value="CRETINALDHBP"/>
</dbReference>
<keyword evidence="3" id="KW-0813">Transport</keyword>
<keyword evidence="4" id="KW-0333">Golgi apparatus</keyword>
<dbReference type="SUPFAM" id="SSF52087">
    <property type="entry name" value="CRAL/TRIO domain"/>
    <property type="match status" value="1"/>
</dbReference>
<dbReference type="InterPro" id="IPR001251">
    <property type="entry name" value="CRAL-TRIO_dom"/>
</dbReference>
<dbReference type="GO" id="GO:0005886">
    <property type="term" value="C:plasma membrane"/>
    <property type="evidence" value="ECO:0007669"/>
    <property type="project" value="UniProtKB-SubCell"/>
</dbReference>
<dbReference type="Proteomes" id="UP000823388">
    <property type="component" value="Chromosome 1N"/>
</dbReference>
<dbReference type="Pfam" id="PF03765">
    <property type="entry name" value="CRAL_TRIO_N"/>
    <property type="match status" value="1"/>
</dbReference>
<dbReference type="EMBL" id="CM029038">
    <property type="protein sequence ID" value="KAG2653608.1"/>
    <property type="molecule type" value="Genomic_DNA"/>
</dbReference>
<dbReference type="CDD" id="cd00170">
    <property type="entry name" value="SEC14"/>
    <property type="match status" value="1"/>
</dbReference>
<dbReference type="InterPro" id="IPR051026">
    <property type="entry name" value="PI/PC_transfer"/>
</dbReference>
<reference evidence="8" key="1">
    <citation type="submission" date="2020-05" db="EMBL/GenBank/DDBJ databases">
        <title>WGS assembly of Panicum virgatum.</title>
        <authorList>
            <person name="Lovell J.T."/>
            <person name="Jenkins J."/>
            <person name="Shu S."/>
            <person name="Juenger T.E."/>
            <person name="Schmutz J."/>
        </authorList>
    </citation>
    <scope>NUCLEOTIDE SEQUENCE</scope>
    <source>
        <strain evidence="8">AP13</strain>
    </source>
</reference>
<feature type="domain" description="CRAL-TRIO" evidence="7">
    <location>
        <begin position="147"/>
        <end position="321"/>
    </location>
</feature>
<keyword evidence="3" id="KW-0653">Protein transport</keyword>
<evidence type="ECO:0000259" key="7">
    <source>
        <dbReference type="PROSITE" id="PS50191"/>
    </source>
</evidence>
<dbReference type="InterPro" id="IPR011074">
    <property type="entry name" value="CRAL/TRIO_N_dom"/>
</dbReference>
<accession>A0A8T0X2D0</accession>
<proteinExistence type="inferred from homology"/>
<keyword evidence="9" id="KW-1185">Reference proteome</keyword>
<name>A0A8T0X2D0_PANVG</name>
<dbReference type="AlphaFoldDB" id="A0A8T0X2D0"/>
<comment type="similarity">
    <text evidence="5">Belongs to the SFH family.</text>
</comment>
<dbReference type="Gene3D" id="3.40.525.10">
    <property type="entry name" value="CRAL-TRIO lipid binding domain"/>
    <property type="match status" value="1"/>
</dbReference>
<dbReference type="InterPro" id="IPR036273">
    <property type="entry name" value="CRAL/TRIO_N_dom_sf"/>
</dbReference>
<dbReference type="PROSITE" id="PS50191">
    <property type="entry name" value="CRAL_TRIO"/>
    <property type="match status" value="1"/>
</dbReference>
<dbReference type="FunFam" id="3.40.525.10:FF:000011">
    <property type="entry name" value="SEC14 cytosolic factor"/>
    <property type="match status" value="1"/>
</dbReference>
<dbReference type="OrthoDB" id="1434354at2759"/>
<dbReference type="EMBL" id="CM029038">
    <property type="protein sequence ID" value="KAG2653609.1"/>
    <property type="molecule type" value="Genomic_DNA"/>
</dbReference>